<keyword evidence="1" id="KW-1133">Transmembrane helix</keyword>
<dbReference type="EMBL" id="ACWF01000069">
    <property type="protein sequence ID" value="EHL78450.1"/>
    <property type="molecule type" value="Genomic_DNA"/>
</dbReference>
<dbReference type="PATRIC" id="fig|665952.3.peg.1418"/>
<keyword evidence="3" id="KW-1185">Reference proteome</keyword>
<keyword evidence="1" id="KW-0812">Transmembrane</keyword>
<comment type="caution">
    <text evidence="2">The sequence shown here is derived from an EMBL/GenBank/DDBJ whole genome shotgun (WGS) entry which is preliminary data.</text>
</comment>
<dbReference type="Proteomes" id="UP000011747">
    <property type="component" value="Unassembled WGS sequence"/>
</dbReference>
<proteinExistence type="predicted"/>
<evidence type="ECO:0000256" key="1">
    <source>
        <dbReference type="SAM" id="Phobius"/>
    </source>
</evidence>
<evidence type="ECO:0000313" key="3">
    <source>
        <dbReference type="Proteomes" id="UP000011747"/>
    </source>
</evidence>
<dbReference type="RefSeq" id="WP_003353729.1">
    <property type="nucleotide sequence ID" value="NZ_JH414748.1"/>
</dbReference>
<dbReference type="HOGENOM" id="CLU_2582456_0_0_9"/>
<accession>G9QK88</accession>
<organism evidence="2 3">
    <name type="scientific">Bacillus smithii 7_3_47FAA</name>
    <dbReference type="NCBI Taxonomy" id="665952"/>
    <lineage>
        <taxon>Bacteria</taxon>
        <taxon>Bacillati</taxon>
        <taxon>Bacillota</taxon>
        <taxon>Bacilli</taxon>
        <taxon>Bacillales</taxon>
        <taxon>Bacillaceae</taxon>
        <taxon>Bacillus</taxon>
    </lineage>
</organism>
<feature type="transmembrane region" description="Helical" evidence="1">
    <location>
        <begin position="28"/>
        <end position="46"/>
    </location>
</feature>
<name>G9QK88_9BACI</name>
<reference evidence="2 3" key="1">
    <citation type="submission" date="2011-09" db="EMBL/GenBank/DDBJ databases">
        <title>The Genome Sequence of Bacillus smithii 7_3_47FAA.</title>
        <authorList>
            <consortium name="The Broad Institute Genome Sequencing Platform"/>
            <person name="Earl A."/>
            <person name="Ward D."/>
            <person name="Feldgarden M."/>
            <person name="Gevers D."/>
            <person name="Daigneault M."/>
            <person name="Strauss J."/>
            <person name="Allen-Vercoe E."/>
            <person name="Young S.K."/>
            <person name="Zeng Q."/>
            <person name="Gargeya S."/>
            <person name="Fitzgerald M."/>
            <person name="Haas B."/>
            <person name="Abouelleil A."/>
            <person name="Alvarado L."/>
            <person name="Arachchi H.M."/>
            <person name="Berlin A."/>
            <person name="Brown A."/>
            <person name="Chapman S.B."/>
            <person name="Chen Z."/>
            <person name="Dunbar C."/>
            <person name="Freedman E."/>
            <person name="Gearin G."/>
            <person name="Goldberg J."/>
            <person name="Griggs A."/>
            <person name="Gujja S."/>
            <person name="Heiman D."/>
            <person name="Howarth C."/>
            <person name="Larson L."/>
            <person name="Lui A."/>
            <person name="MacDonald P.J.P."/>
            <person name="Montmayeur A."/>
            <person name="Murphy C."/>
            <person name="Neiman D."/>
            <person name="Pearson M."/>
            <person name="Priest M."/>
            <person name="Roberts A."/>
            <person name="Saif S."/>
            <person name="Shea T."/>
            <person name="Shenoy N."/>
            <person name="Sisk P."/>
            <person name="Stolte C."/>
            <person name="Sykes S."/>
            <person name="Wortman J."/>
            <person name="Nusbaum C."/>
            <person name="Birren B."/>
        </authorList>
    </citation>
    <scope>NUCLEOTIDE SEQUENCE [LARGE SCALE GENOMIC DNA]</scope>
    <source>
        <strain evidence="2 3">7_3_47FAA</strain>
    </source>
</reference>
<protein>
    <submittedName>
        <fullName evidence="2">Uncharacterized protein</fullName>
    </submittedName>
</protein>
<gene>
    <name evidence="2" type="ORF">HMPREF1015_01627</name>
</gene>
<keyword evidence="1" id="KW-0472">Membrane</keyword>
<sequence>MADLSITFAKVISLTDPIVSGKTEQFLYAYYLLFFALLGILQHDWYKKRLQKKRRLQDPEVLRTTKIVDGRRNHEGVITK</sequence>
<dbReference type="AlphaFoldDB" id="G9QK88"/>
<evidence type="ECO:0000313" key="2">
    <source>
        <dbReference type="EMBL" id="EHL78450.1"/>
    </source>
</evidence>